<gene>
    <name evidence="1" type="ORF">PFX98_00995</name>
</gene>
<reference evidence="1" key="1">
    <citation type="submission" date="2023-01" db="EMBL/GenBank/DDBJ databases">
        <title>Whole genome sequence of Paucibacter sp. S2-9 isolated from pond sediment.</title>
        <authorList>
            <person name="Jung J.Y."/>
        </authorList>
    </citation>
    <scope>NUCLEOTIDE SEQUENCE</scope>
    <source>
        <strain evidence="1">S2-9</strain>
    </source>
</reference>
<organism evidence="1 2">
    <name type="scientific">Paucibacter sediminis</name>
    <dbReference type="NCBI Taxonomy" id="3019553"/>
    <lineage>
        <taxon>Bacteria</taxon>
        <taxon>Pseudomonadati</taxon>
        <taxon>Pseudomonadota</taxon>
        <taxon>Betaproteobacteria</taxon>
        <taxon>Burkholderiales</taxon>
        <taxon>Sphaerotilaceae</taxon>
        <taxon>Roseateles</taxon>
    </lineage>
</organism>
<evidence type="ECO:0000313" key="2">
    <source>
        <dbReference type="Proteomes" id="UP001177769"/>
    </source>
</evidence>
<dbReference type="AlphaFoldDB" id="A0AA95NJT5"/>
<sequence>MQPLPIVWKRLVTEGETCPRCGSTQQNLAAAMTKLQAALGPLGIAPALETQTLDEAAFRAHPAESNRIWIGGKPMEEWLGARAGSSPCCEVCGDLPCRTMEVDGVSFEAIPEALIVKAGIIAASTLLGQGAGATESGCCAAGGRCC</sequence>
<evidence type="ECO:0000313" key="1">
    <source>
        <dbReference type="EMBL" id="WIT12211.1"/>
    </source>
</evidence>
<proteinExistence type="predicted"/>
<keyword evidence="2" id="KW-1185">Reference proteome</keyword>
<dbReference type="Pfam" id="PF10865">
    <property type="entry name" value="DUF2703"/>
    <property type="match status" value="1"/>
</dbReference>
<dbReference type="InterPro" id="IPR021219">
    <property type="entry name" value="DUF2703"/>
</dbReference>
<protein>
    <submittedName>
        <fullName evidence="1">DUF2703 domain-containing protein</fullName>
    </submittedName>
</protein>
<dbReference type="Proteomes" id="UP001177769">
    <property type="component" value="Chromosome"/>
</dbReference>
<dbReference type="KEGG" id="pais:PFX98_00995"/>
<name>A0AA95NJT5_9BURK</name>
<dbReference type="EMBL" id="CP116346">
    <property type="protein sequence ID" value="WIT12211.1"/>
    <property type="molecule type" value="Genomic_DNA"/>
</dbReference>
<accession>A0AA95NJT5</accession>
<dbReference type="RefSeq" id="WP_285233304.1">
    <property type="nucleotide sequence ID" value="NZ_CP116346.1"/>
</dbReference>